<keyword evidence="3" id="KW-0732">Signal</keyword>
<comment type="caution">
    <text evidence="4">The sequence shown here is derived from an EMBL/GenBank/DDBJ whole genome shotgun (WGS) entry which is preliminary data.</text>
</comment>
<feature type="region of interest" description="Disordered" evidence="1">
    <location>
        <begin position="216"/>
        <end position="242"/>
    </location>
</feature>
<keyword evidence="2" id="KW-0472">Membrane</keyword>
<organism evidence="4 5">
    <name type="scientific">Planobispora siamensis</name>
    <dbReference type="NCBI Taxonomy" id="936338"/>
    <lineage>
        <taxon>Bacteria</taxon>
        <taxon>Bacillati</taxon>
        <taxon>Actinomycetota</taxon>
        <taxon>Actinomycetes</taxon>
        <taxon>Streptosporangiales</taxon>
        <taxon>Streptosporangiaceae</taxon>
        <taxon>Planobispora</taxon>
    </lineage>
</organism>
<evidence type="ECO:0000313" key="5">
    <source>
        <dbReference type="Proteomes" id="UP000619788"/>
    </source>
</evidence>
<keyword evidence="2" id="KW-0812">Transmembrane</keyword>
<dbReference type="Proteomes" id="UP000619788">
    <property type="component" value="Unassembled WGS sequence"/>
</dbReference>
<accession>A0A8J3SP25</accession>
<evidence type="ECO:0000256" key="3">
    <source>
        <dbReference type="SAM" id="SignalP"/>
    </source>
</evidence>
<proteinExistence type="predicted"/>
<sequence>MNTPACLLTLTAAAAAFTVGAGPALAAAAMPVPAPSPTLSPAASAAAIQQAVITYTCTAPAGTGAAIPAQVTASLPATAALGQPVTVQWNLATGLLAPDALAAGTALQKGTLKLTGSAPVSLETSSAANSAVIGKGQALQLPAMQASYTPTQAGTLAITPGDVTIVLTRNGITEQSRCSADPAAAPLASLTVSAGGAAGGVPAAAPAPTVTVTVTATSQPKKKKSTPAPQTAVTPKGGAPTGGGALAAASMWPYAGLGVGVLFAAGLGWEIRRKRIHGY</sequence>
<feature type="transmembrane region" description="Helical" evidence="2">
    <location>
        <begin position="251"/>
        <end position="269"/>
    </location>
</feature>
<reference evidence="4 5" key="1">
    <citation type="submission" date="2021-01" db="EMBL/GenBank/DDBJ databases">
        <title>Whole genome shotgun sequence of Planobispora siamensis NBRC 107568.</title>
        <authorList>
            <person name="Komaki H."/>
            <person name="Tamura T."/>
        </authorList>
    </citation>
    <scope>NUCLEOTIDE SEQUENCE [LARGE SCALE GENOMIC DNA]</scope>
    <source>
        <strain evidence="4 5">NBRC 107568</strain>
    </source>
</reference>
<name>A0A8J3SP25_9ACTN</name>
<feature type="chain" id="PRO_5035179909" evidence="3">
    <location>
        <begin position="27"/>
        <end position="279"/>
    </location>
</feature>
<dbReference type="RefSeq" id="WP_204069933.1">
    <property type="nucleotide sequence ID" value="NZ_BOOJ01000121.1"/>
</dbReference>
<keyword evidence="2" id="KW-1133">Transmembrane helix</keyword>
<gene>
    <name evidence="4" type="ORF">Psi01_85910</name>
</gene>
<evidence type="ECO:0000256" key="2">
    <source>
        <dbReference type="SAM" id="Phobius"/>
    </source>
</evidence>
<evidence type="ECO:0000256" key="1">
    <source>
        <dbReference type="SAM" id="MobiDB-lite"/>
    </source>
</evidence>
<keyword evidence="5" id="KW-1185">Reference proteome</keyword>
<evidence type="ECO:0000313" key="4">
    <source>
        <dbReference type="EMBL" id="GIH97961.1"/>
    </source>
</evidence>
<dbReference type="AlphaFoldDB" id="A0A8J3SP25"/>
<dbReference type="EMBL" id="BOOJ01000121">
    <property type="protein sequence ID" value="GIH97961.1"/>
    <property type="molecule type" value="Genomic_DNA"/>
</dbReference>
<feature type="signal peptide" evidence="3">
    <location>
        <begin position="1"/>
        <end position="26"/>
    </location>
</feature>
<protein>
    <submittedName>
        <fullName evidence="4">Uncharacterized protein</fullName>
    </submittedName>
</protein>